<sequence>MLAKVYTDVVLEAGRWRFHEGDPLAGAERIIVGRPLWVRTVHPEATIRYAGLRGGTRWRWLRRMHLLPRREPITRTAP</sequence>
<accession>A0A5P2CA38</accession>
<evidence type="ECO:0000313" key="2">
    <source>
        <dbReference type="Proteomes" id="UP000322927"/>
    </source>
</evidence>
<dbReference type="Proteomes" id="UP000322927">
    <property type="component" value="Chromosome"/>
</dbReference>
<proteinExistence type="predicted"/>
<evidence type="ECO:0000313" key="1">
    <source>
        <dbReference type="EMBL" id="QES38211.1"/>
    </source>
</evidence>
<protein>
    <submittedName>
        <fullName evidence="1">Uncharacterized protein</fullName>
    </submittedName>
</protein>
<dbReference type="EMBL" id="CP029192">
    <property type="protein sequence ID" value="QES38211.1"/>
    <property type="molecule type" value="Genomic_DNA"/>
</dbReference>
<dbReference type="RefSeq" id="WP_150220403.1">
    <property type="nucleotide sequence ID" value="NZ_CP029192.1"/>
</dbReference>
<dbReference type="AlphaFoldDB" id="A0A5P2CA38"/>
<dbReference type="OrthoDB" id="3385464at2"/>
<organism evidence="1 2">
    <name type="scientific">Streptomyces venezuelae</name>
    <dbReference type="NCBI Taxonomy" id="54571"/>
    <lineage>
        <taxon>Bacteria</taxon>
        <taxon>Bacillati</taxon>
        <taxon>Actinomycetota</taxon>
        <taxon>Actinomycetes</taxon>
        <taxon>Kitasatosporales</taxon>
        <taxon>Streptomycetaceae</taxon>
        <taxon>Streptomyces</taxon>
    </lineage>
</organism>
<name>A0A5P2CA38_STRVZ</name>
<reference evidence="1 2" key="1">
    <citation type="submission" date="2018-05" db="EMBL/GenBank/DDBJ databases">
        <title>Streptomyces venezuelae.</title>
        <authorList>
            <person name="Kim W."/>
            <person name="Lee N."/>
            <person name="Cho B.-K."/>
        </authorList>
    </citation>
    <scope>NUCLEOTIDE SEQUENCE [LARGE SCALE GENOMIC DNA]</scope>
    <source>
        <strain evidence="1 2">ATCC 14584</strain>
    </source>
</reference>
<gene>
    <name evidence="1" type="ORF">DEJ48_36605</name>
</gene>